<gene>
    <name evidence="1" type="ORF">HA052_22680</name>
</gene>
<dbReference type="RefSeq" id="WP_166453705.1">
    <property type="nucleotide sequence ID" value="NZ_JAAOMA010000047.1"/>
</dbReference>
<organism evidence="1 2">
    <name type="scientific">Chromobacterium fluminis</name>
    <dbReference type="NCBI Taxonomy" id="3044269"/>
    <lineage>
        <taxon>Bacteria</taxon>
        <taxon>Pseudomonadati</taxon>
        <taxon>Pseudomonadota</taxon>
        <taxon>Betaproteobacteria</taxon>
        <taxon>Neisseriales</taxon>
        <taxon>Chromobacteriaceae</taxon>
        <taxon>Chromobacterium</taxon>
    </lineage>
</organism>
<dbReference type="EMBL" id="JAAOMA010000047">
    <property type="protein sequence ID" value="NHR07999.1"/>
    <property type="molecule type" value="Genomic_DNA"/>
</dbReference>
<proteinExistence type="predicted"/>
<comment type="caution">
    <text evidence="1">The sequence shown here is derived from an EMBL/GenBank/DDBJ whole genome shotgun (WGS) entry which is preliminary data.</text>
</comment>
<dbReference type="Proteomes" id="UP001515641">
    <property type="component" value="Unassembled WGS sequence"/>
</dbReference>
<dbReference type="Pfam" id="PF10076">
    <property type="entry name" value="Phage_Mu_Gp48"/>
    <property type="match status" value="1"/>
</dbReference>
<protein>
    <submittedName>
        <fullName evidence="1">DUF2313 domain-containing protein</fullName>
    </submittedName>
</protein>
<keyword evidence="2" id="KW-1185">Reference proteome</keyword>
<dbReference type="InterPro" id="IPR018755">
    <property type="entry name" value="Phage_Mu_Gp48"/>
</dbReference>
<sequence>MELIAQYRQQLQMLLPPGPAWSDEWASAGMAGGSAPSLARVHGAVDSLPVEADPRRTAQLLPEWEREFGLPDGCLGLGSLPERRAALVARMFATGSQRRAAYLRLARALGYTADIRRHRCLVAGFQAGSECAPPAARFCFSVVFKGVRINQFAAGGSVSGEPLGRVIGGGPLECQIRRMAHAESVVFFRYEV</sequence>
<accession>A0ABX0L8Q4</accession>
<name>A0ABX0L8Q4_9NEIS</name>
<evidence type="ECO:0000313" key="1">
    <source>
        <dbReference type="EMBL" id="NHR07999.1"/>
    </source>
</evidence>
<evidence type="ECO:0000313" key="2">
    <source>
        <dbReference type="Proteomes" id="UP001515641"/>
    </source>
</evidence>
<reference evidence="1 2" key="1">
    <citation type="submission" date="2020-03" db="EMBL/GenBank/DDBJ databases">
        <title>Draft genome sequence of environmentally isolated cultures.</title>
        <authorList>
            <person name="Wilson H.S."/>
            <person name="De Leon M.E."/>
        </authorList>
    </citation>
    <scope>NUCLEOTIDE SEQUENCE [LARGE SCALE GENOMIC DNA]</scope>
    <source>
        <strain evidence="1 2">HSC-31F16</strain>
    </source>
</reference>